<evidence type="ECO:0000313" key="7">
    <source>
        <dbReference type="Proteomes" id="UP000572007"/>
    </source>
</evidence>
<evidence type="ECO:0000256" key="1">
    <source>
        <dbReference type="ARBA" id="ARBA00023015"/>
    </source>
</evidence>
<evidence type="ECO:0000313" key="6">
    <source>
        <dbReference type="EMBL" id="NKX90096.1"/>
    </source>
</evidence>
<dbReference type="GO" id="GO:0000976">
    <property type="term" value="F:transcription cis-regulatory region binding"/>
    <property type="evidence" value="ECO:0007669"/>
    <property type="project" value="TreeGrafter"/>
</dbReference>
<evidence type="ECO:0000256" key="3">
    <source>
        <dbReference type="ARBA" id="ARBA00023163"/>
    </source>
</evidence>
<dbReference type="PANTHER" id="PTHR30055:SF234">
    <property type="entry name" value="HTH-TYPE TRANSCRIPTIONAL REGULATOR BETI"/>
    <property type="match status" value="1"/>
</dbReference>
<keyword evidence="3" id="KW-0804">Transcription</keyword>
<dbReference type="InterPro" id="IPR050109">
    <property type="entry name" value="HTH-type_TetR-like_transc_reg"/>
</dbReference>
<organism evidence="6 7">
    <name type="scientific">Nocardia coubleae</name>
    <dbReference type="NCBI Taxonomy" id="356147"/>
    <lineage>
        <taxon>Bacteria</taxon>
        <taxon>Bacillati</taxon>
        <taxon>Actinomycetota</taxon>
        <taxon>Actinomycetes</taxon>
        <taxon>Mycobacteriales</taxon>
        <taxon>Nocardiaceae</taxon>
        <taxon>Nocardia</taxon>
    </lineage>
</organism>
<evidence type="ECO:0000256" key="4">
    <source>
        <dbReference type="PROSITE-ProRule" id="PRU00335"/>
    </source>
</evidence>
<name>A0A846WBN2_9NOCA</name>
<evidence type="ECO:0000256" key="2">
    <source>
        <dbReference type="ARBA" id="ARBA00023125"/>
    </source>
</evidence>
<dbReference type="AlphaFoldDB" id="A0A846WBN2"/>
<dbReference type="InterPro" id="IPR001647">
    <property type="entry name" value="HTH_TetR"/>
</dbReference>
<keyword evidence="1" id="KW-0805">Transcription regulation</keyword>
<dbReference type="Pfam" id="PF00440">
    <property type="entry name" value="TetR_N"/>
    <property type="match status" value="1"/>
</dbReference>
<dbReference type="PROSITE" id="PS50977">
    <property type="entry name" value="HTH_TETR_2"/>
    <property type="match status" value="1"/>
</dbReference>
<dbReference type="GO" id="GO:0003700">
    <property type="term" value="F:DNA-binding transcription factor activity"/>
    <property type="evidence" value="ECO:0007669"/>
    <property type="project" value="TreeGrafter"/>
</dbReference>
<keyword evidence="2 4" id="KW-0238">DNA-binding</keyword>
<keyword evidence="7" id="KW-1185">Reference proteome</keyword>
<dbReference type="SUPFAM" id="SSF46689">
    <property type="entry name" value="Homeodomain-like"/>
    <property type="match status" value="1"/>
</dbReference>
<dbReference type="Proteomes" id="UP000572007">
    <property type="component" value="Unassembled WGS sequence"/>
</dbReference>
<protein>
    <submittedName>
        <fullName evidence="6">TetR family transcriptional regulator</fullName>
    </submittedName>
</protein>
<dbReference type="EMBL" id="JAAXOM010000006">
    <property type="protein sequence ID" value="NKX90096.1"/>
    <property type="molecule type" value="Genomic_DNA"/>
</dbReference>
<dbReference type="PRINTS" id="PR00455">
    <property type="entry name" value="HTHTETR"/>
</dbReference>
<accession>A0A846WBN2</accession>
<reference evidence="6 7" key="1">
    <citation type="submission" date="2020-04" db="EMBL/GenBank/DDBJ databases">
        <title>MicrobeNet Type strains.</title>
        <authorList>
            <person name="Nicholson A.C."/>
        </authorList>
    </citation>
    <scope>NUCLEOTIDE SEQUENCE [LARGE SCALE GENOMIC DNA]</scope>
    <source>
        <strain evidence="6 7">DSM 44960</strain>
    </source>
</reference>
<proteinExistence type="predicted"/>
<sequence>MLIARAARELFVEHGWSGTSVRAVAAAAGVSEATIYAIYGSKAGLATSLIDSADEGADVERATAELIAGKDDPRAQLRALAGFDRRLFESAGDVLRIMIEGSRQHAALADAYRMGRDRGDQVRREVYEAWPQSVWRPDMTAAHALDVAAALCSIDTFDVLRGERGWTPDQIESWWATTLGELFFGSTDER</sequence>
<evidence type="ECO:0000259" key="5">
    <source>
        <dbReference type="PROSITE" id="PS50977"/>
    </source>
</evidence>
<comment type="caution">
    <text evidence="6">The sequence shown here is derived from an EMBL/GenBank/DDBJ whole genome shotgun (WGS) entry which is preliminary data.</text>
</comment>
<feature type="domain" description="HTH tetR-type" evidence="5">
    <location>
        <begin position="1"/>
        <end position="57"/>
    </location>
</feature>
<dbReference type="InterPro" id="IPR009057">
    <property type="entry name" value="Homeodomain-like_sf"/>
</dbReference>
<dbReference type="Gene3D" id="1.10.357.10">
    <property type="entry name" value="Tetracycline Repressor, domain 2"/>
    <property type="match status" value="1"/>
</dbReference>
<dbReference type="PANTHER" id="PTHR30055">
    <property type="entry name" value="HTH-TYPE TRANSCRIPTIONAL REGULATOR RUTR"/>
    <property type="match status" value="1"/>
</dbReference>
<feature type="DNA-binding region" description="H-T-H motif" evidence="4">
    <location>
        <begin position="20"/>
        <end position="39"/>
    </location>
</feature>
<gene>
    <name evidence="6" type="ORF">HGA10_22665</name>
</gene>